<dbReference type="InterPro" id="IPR024495">
    <property type="entry name" value="DUF2771"/>
</dbReference>
<dbReference type="RefSeq" id="WP_091452787.1">
    <property type="nucleotide sequence ID" value="NZ_FMZZ01000009.1"/>
</dbReference>
<evidence type="ECO:0000313" key="3">
    <source>
        <dbReference type="Proteomes" id="UP000199501"/>
    </source>
</evidence>
<evidence type="ECO:0000256" key="1">
    <source>
        <dbReference type="SAM" id="SignalP"/>
    </source>
</evidence>
<name>A0A1G6THG8_9PSEU</name>
<keyword evidence="1" id="KW-0732">Signal</keyword>
<protein>
    <recommendedName>
        <fullName evidence="4">DUF2771 domain-containing protein</fullName>
    </recommendedName>
</protein>
<dbReference type="EMBL" id="FMZZ01000009">
    <property type="protein sequence ID" value="SDD27956.1"/>
    <property type="molecule type" value="Genomic_DNA"/>
</dbReference>
<dbReference type="AlphaFoldDB" id="A0A1G6THG8"/>
<feature type="signal peptide" evidence="1">
    <location>
        <begin position="1"/>
        <end position="20"/>
    </location>
</feature>
<reference evidence="3" key="1">
    <citation type="submission" date="2016-10" db="EMBL/GenBank/DDBJ databases">
        <authorList>
            <person name="Varghese N."/>
            <person name="Submissions S."/>
        </authorList>
    </citation>
    <scope>NUCLEOTIDE SEQUENCE [LARGE SCALE GENOMIC DNA]</scope>
    <source>
        <strain evidence="3">IBRC-M 10403</strain>
    </source>
</reference>
<evidence type="ECO:0000313" key="2">
    <source>
        <dbReference type="EMBL" id="SDD27956.1"/>
    </source>
</evidence>
<dbReference type="PROSITE" id="PS51257">
    <property type="entry name" value="PROKAR_LIPOPROTEIN"/>
    <property type="match status" value="1"/>
</dbReference>
<dbReference type="STRING" id="1271860.SAMN05216174_109126"/>
<organism evidence="2 3">
    <name type="scientific">Actinokineospora iranica</name>
    <dbReference type="NCBI Taxonomy" id="1271860"/>
    <lineage>
        <taxon>Bacteria</taxon>
        <taxon>Bacillati</taxon>
        <taxon>Actinomycetota</taxon>
        <taxon>Actinomycetes</taxon>
        <taxon>Pseudonocardiales</taxon>
        <taxon>Pseudonocardiaceae</taxon>
        <taxon>Actinokineospora</taxon>
    </lineage>
</organism>
<evidence type="ECO:0008006" key="4">
    <source>
        <dbReference type="Google" id="ProtNLM"/>
    </source>
</evidence>
<dbReference type="Proteomes" id="UP000199501">
    <property type="component" value="Unassembled WGS sequence"/>
</dbReference>
<accession>A0A1G6THG8</accession>
<proteinExistence type="predicted"/>
<sequence length="151" mass="16416">MRRVLTAALACAAAVLTACGTPQPPEVTFYADGKTVRVTPQILCEVGTQECLQNEDAVASLRIRPGKPVQVSVPADIAQSPWGVAFSYLDREGQRVDASSRVFFPKDNQYAYTLELPDNADRLLIAAVQKLAVINGNQLLVSGYWILQARP</sequence>
<gene>
    <name evidence="2" type="ORF">SAMN05216174_109126</name>
</gene>
<dbReference type="OrthoDB" id="4772953at2"/>
<dbReference type="Pfam" id="PF10969">
    <property type="entry name" value="DUF2771"/>
    <property type="match status" value="1"/>
</dbReference>
<keyword evidence="3" id="KW-1185">Reference proteome</keyword>
<feature type="chain" id="PRO_5038445781" description="DUF2771 domain-containing protein" evidence="1">
    <location>
        <begin position="21"/>
        <end position="151"/>
    </location>
</feature>